<evidence type="ECO:0000256" key="4">
    <source>
        <dbReference type="ARBA" id="ARBA00022525"/>
    </source>
</evidence>
<protein>
    <recommendedName>
        <fullName evidence="9">S-protein homolog</fullName>
    </recommendedName>
</protein>
<sequence>MASSMRYLDLFFVVATVATLTILAAADEGILPPGQGIMSIHNDFASKLYVQCDSDREHQAVDMVWAQEAHRFTFNPDIDKYWICTIKTTPMTEYPYTPVPLVWGKFAMYVRDPPFRACYPVCVWKADADGLALIIHAGDKATHIYSWQKQ</sequence>
<organism evidence="7 8">
    <name type="scientific">Ceratodon purpureus</name>
    <name type="common">Fire moss</name>
    <name type="synonym">Dicranum purpureum</name>
    <dbReference type="NCBI Taxonomy" id="3225"/>
    <lineage>
        <taxon>Eukaryota</taxon>
        <taxon>Viridiplantae</taxon>
        <taxon>Streptophyta</taxon>
        <taxon>Embryophyta</taxon>
        <taxon>Bryophyta</taxon>
        <taxon>Bryophytina</taxon>
        <taxon>Bryopsida</taxon>
        <taxon>Dicranidae</taxon>
        <taxon>Pseudoditrichales</taxon>
        <taxon>Ditrichaceae</taxon>
        <taxon>Ceratodon</taxon>
    </lineage>
</organism>
<evidence type="ECO:0000313" key="7">
    <source>
        <dbReference type="EMBL" id="KAG0565127.1"/>
    </source>
</evidence>
<comment type="caution">
    <text evidence="7">The sequence shown here is derived from an EMBL/GenBank/DDBJ whole genome shotgun (WGS) entry which is preliminary data.</text>
</comment>
<comment type="similarity">
    <text evidence="2">Belongs to the plant self-incompatibility (S1) protein family.</text>
</comment>
<evidence type="ECO:0000256" key="1">
    <source>
        <dbReference type="ARBA" id="ARBA00004613"/>
    </source>
</evidence>
<gene>
    <name evidence="7" type="ORF">KC19_8G166900</name>
</gene>
<keyword evidence="8" id="KW-1185">Reference proteome</keyword>
<dbReference type="GO" id="GO:0005576">
    <property type="term" value="C:extracellular region"/>
    <property type="evidence" value="ECO:0007669"/>
    <property type="project" value="UniProtKB-SubCell"/>
</dbReference>
<evidence type="ECO:0000256" key="5">
    <source>
        <dbReference type="ARBA" id="ARBA00022729"/>
    </source>
</evidence>
<accession>A0A8T0H2W7</accession>
<keyword evidence="5 6" id="KW-0732">Signal</keyword>
<dbReference type="EMBL" id="CM026429">
    <property type="protein sequence ID" value="KAG0565127.1"/>
    <property type="molecule type" value="Genomic_DNA"/>
</dbReference>
<dbReference type="AlphaFoldDB" id="A0A8T0H2W7"/>
<reference evidence="7" key="1">
    <citation type="submission" date="2020-06" db="EMBL/GenBank/DDBJ databases">
        <title>WGS assembly of Ceratodon purpureus strain R40.</title>
        <authorList>
            <person name="Carey S.B."/>
            <person name="Jenkins J."/>
            <person name="Shu S."/>
            <person name="Lovell J.T."/>
            <person name="Sreedasyam A."/>
            <person name="Maumus F."/>
            <person name="Tiley G.P."/>
            <person name="Fernandez-Pozo N."/>
            <person name="Barry K."/>
            <person name="Chen C."/>
            <person name="Wang M."/>
            <person name="Lipzen A."/>
            <person name="Daum C."/>
            <person name="Saski C.A."/>
            <person name="Payton A.C."/>
            <person name="Mcbreen J.C."/>
            <person name="Conrad R.E."/>
            <person name="Kollar L.M."/>
            <person name="Olsson S."/>
            <person name="Huttunen S."/>
            <person name="Landis J.B."/>
            <person name="Wickett N.J."/>
            <person name="Johnson M.G."/>
            <person name="Rensing S.A."/>
            <person name="Grimwood J."/>
            <person name="Schmutz J."/>
            <person name="Mcdaniel S.F."/>
        </authorList>
    </citation>
    <scope>NUCLEOTIDE SEQUENCE</scope>
    <source>
        <strain evidence="7">R40</strain>
    </source>
</reference>
<evidence type="ECO:0000256" key="2">
    <source>
        <dbReference type="ARBA" id="ARBA00005581"/>
    </source>
</evidence>
<proteinExistence type="inferred from homology"/>
<evidence type="ECO:0000256" key="3">
    <source>
        <dbReference type="ARBA" id="ARBA00022471"/>
    </source>
</evidence>
<name>A0A8T0H2W7_CERPU</name>
<dbReference type="Proteomes" id="UP000822688">
    <property type="component" value="Chromosome 8"/>
</dbReference>
<dbReference type="Pfam" id="PF05938">
    <property type="entry name" value="Self-incomp_S1"/>
    <property type="match status" value="1"/>
</dbReference>
<evidence type="ECO:0008006" key="9">
    <source>
        <dbReference type="Google" id="ProtNLM"/>
    </source>
</evidence>
<feature type="signal peptide" evidence="6">
    <location>
        <begin position="1"/>
        <end position="26"/>
    </location>
</feature>
<keyword evidence="4" id="KW-0964">Secreted</keyword>
<evidence type="ECO:0000313" key="8">
    <source>
        <dbReference type="Proteomes" id="UP000822688"/>
    </source>
</evidence>
<feature type="chain" id="PRO_5035838700" description="S-protein homolog" evidence="6">
    <location>
        <begin position="27"/>
        <end position="150"/>
    </location>
</feature>
<dbReference type="GO" id="GO:0060320">
    <property type="term" value="P:rejection of self pollen"/>
    <property type="evidence" value="ECO:0007669"/>
    <property type="project" value="UniProtKB-KW"/>
</dbReference>
<dbReference type="InterPro" id="IPR010264">
    <property type="entry name" value="Self-incomp_S1"/>
</dbReference>
<comment type="subcellular location">
    <subcellularLocation>
        <location evidence="1">Secreted</location>
    </subcellularLocation>
</comment>
<keyword evidence="3" id="KW-0713">Self-incompatibility</keyword>
<evidence type="ECO:0000256" key="6">
    <source>
        <dbReference type="SAM" id="SignalP"/>
    </source>
</evidence>